<dbReference type="GO" id="GO:0003824">
    <property type="term" value="F:catalytic activity"/>
    <property type="evidence" value="ECO:0007669"/>
    <property type="project" value="UniProtKB-ARBA"/>
</dbReference>
<dbReference type="InterPro" id="IPR050228">
    <property type="entry name" value="Carboxylesterase_BioH"/>
</dbReference>
<evidence type="ECO:0000259" key="1">
    <source>
        <dbReference type="Pfam" id="PF00561"/>
    </source>
</evidence>
<evidence type="ECO:0000313" key="3">
    <source>
        <dbReference type="Proteomes" id="UP000317940"/>
    </source>
</evidence>
<proteinExistence type="predicted"/>
<name>A0A561UGV3_9ACTN</name>
<keyword evidence="3" id="KW-1185">Reference proteome</keyword>
<dbReference type="OrthoDB" id="2987348at2"/>
<dbReference type="PANTHER" id="PTHR43194">
    <property type="entry name" value="HYDROLASE ALPHA/BETA FOLD FAMILY"/>
    <property type="match status" value="1"/>
</dbReference>
<dbReference type="Proteomes" id="UP000317940">
    <property type="component" value="Unassembled WGS sequence"/>
</dbReference>
<dbReference type="InterPro" id="IPR000073">
    <property type="entry name" value="AB_hydrolase_1"/>
</dbReference>
<dbReference type="PRINTS" id="PR00111">
    <property type="entry name" value="ABHYDROLASE"/>
</dbReference>
<dbReference type="AlphaFoldDB" id="A0A561UGV3"/>
<dbReference type="PANTHER" id="PTHR43194:SF2">
    <property type="entry name" value="PEROXISOMAL MEMBRANE PROTEIN LPX1"/>
    <property type="match status" value="1"/>
</dbReference>
<dbReference type="Pfam" id="PF00561">
    <property type="entry name" value="Abhydrolase_1"/>
    <property type="match status" value="1"/>
</dbReference>
<feature type="domain" description="AB hydrolase-1" evidence="1">
    <location>
        <begin position="53"/>
        <end position="303"/>
    </location>
</feature>
<protein>
    <submittedName>
        <fullName evidence="2">Haloalkane dehalogenase</fullName>
    </submittedName>
</protein>
<dbReference type="SUPFAM" id="SSF53474">
    <property type="entry name" value="alpha/beta-Hydrolases"/>
    <property type="match status" value="1"/>
</dbReference>
<organism evidence="2 3">
    <name type="scientific">Kitasatospora viridis</name>
    <dbReference type="NCBI Taxonomy" id="281105"/>
    <lineage>
        <taxon>Bacteria</taxon>
        <taxon>Bacillati</taxon>
        <taxon>Actinomycetota</taxon>
        <taxon>Actinomycetes</taxon>
        <taxon>Kitasatosporales</taxon>
        <taxon>Streptomycetaceae</taxon>
        <taxon>Kitasatospora</taxon>
    </lineage>
</organism>
<gene>
    <name evidence="2" type="ORF">FHX73_112405</name>
</gene>
<dbReference type="InterPro" id="IPR029058">
    <property type="entry name" value="AB_hydrolase_fold"/>
</dbReference>
<reference evidence="2 3" key="1">
    <citation type="submission" date="2019-06" db="EMBL/GenBank/DDBJ databases">
        <title>Sequencing the genomes of 1000 actinobacteria strains.</title>
        <authorList>
            <person name="Klenk H.-P."/>
        </authorList>
    </citation>
    <scope>NUCLEOTIDE SEQUENCE [LARGE SCALE GENOMIC DNA]</scope>
    <source>
        <strain evidence="2 3">DSM 44826</strain>
    </source>
</reference>
<evidence type="ECO:0000313" key="2">
    <source>
        <dbReference type="EMBL" id="TWF98584.1"/>
    </source>
</evidence>
<sequence length="319" mass="35613">MVTTEPDHAPGSPTSPARDAAVQRLLPGYPLPRHWRRVADTGQHYLDLGAGDPVLFLHGNPSWSYAWRKLLGSLSPHARCLAPDLAGFGLSRPLTPAQRGQGFHQTQLDHLDALYRHLVETAGVPGQGWTLVLHDWGGPLGIAWALRHPGVVARLVICNTLAFPWPAGYQLPFYLRWIRDHQGVADAVHRTNAFARIAVHAGVHHPLHARERRAYLRPCARRTERQVITDAVRAIPQNAADPLWRLLEPPTPAADLAALPLLIGWGMRDPVFTPMVLQEWARRFPHAVIHRFHDAGRFVMEDAADELSGHIRDFLQGSR</sequence>
<accession>A0A561UGV3</accession>
<dbReference type="EMBL" id="VIWT01000001">
    <property type="protein sequence ID" value="TWF98584.1"/>
    <property type="molecule type" value="Genomic_DNA"/>
</dbReference>
<comment type="caution">
    <text evidence="2">The sequence shown here is derived from an EMBL/GenBank/DDBJ whole genome shotgun (WGS) entry which is preliminary data.</text>
</comment>
<dbReference type="Gene3D" id="3.40.50.1820">
    <property type="entry name" value="alpha/beta hydrolase"/>
    <property type="match status" value="1"/>
</dbReference>